<feature type="transmembrane region" description="Helical" evidence="5">
    <location>
        <begin position="12"/>
        <end position="34"/>
    </location>
</feature>
<comment type="similarity">
    <text evidence="3">Belongs to the methyl-accepting chemotaxis (MCP) protein family.</text>
</comment>
<sequence length="551" mass="59573">MNTSSMTIGKKLSAGFAVLGLMVAFIGGFAIVQFGNMNGAALRFTDSILPAVNRTTLIGDRISELRRYELGYFVVAEDPKLRAEYRDVAADLIRKVDQQLAGHDRTIWAEDVAERRAFDGVKAEWARYVALHQRVTQLQDNGQMAEAQKIFLAEGVPLFGSLHHYVDELIRINHGYATDSRSDVVASYDGAKWSVSIALVVSLILVVMLSMLLTRQIRDPLIMLARQAQRIAGGELGQGELQQWIKENRFNRDELGQLGSAINRMQTSLSELVSEIAGSVSQLSSAVEEVSAISSQSASGMAIQQSEVSQVATAMNEMQSTVNEVARNTTDAMSAAKDASRTSADGNQVVRSAISSIEEVSEKIEQAGAVVQQLEADSANITVVLDVIRDIAGQTNLLALNAAIEAARAGEQGRGFAVVADEVRSLAQRTQDSTAEISKMIELLQSRAAEAGNAMQLSRHQMQESVGLARDAGTSIDTINSAVVRITDMNTLIATATEEQNAVTEELNRNIVNIHNAADENAQGASQIAQACGELSKLANTLHHMTQRFTL</sequence>
<dbReference type="AlphaFoldDB" id="A0A175VKX5"/>
<dbReference type="PROSITE" id="PS50885">
    <property type="entry name" value="HAMP"/>
    <property type="match status" value="1"/>
</dbReference>
<dbReference type="InterPro" id="IPR024478">
    <property type="entry name" value="HlyB_4HB_MCP"/>
</dbReference>
<evidence type="ECO:0000259" key="7">
    <source>
        <dbReference type="PROSITE" id="PS50885"/>
    </source>
</evidence>
<gene>
    <name evidence="8" type="ORF">LCR_11030</name>
</gene>
<dbReference type="OrthoDB" id="7054443at2"/>
<dbReference type="GO" id="GO:0006935">
    <property type="term" value="P:chemotaxis"/>
    <property type="evidence" value="ECO:0007669"/>
    <property type="project" value="UniProtKB-ARBA"/>
</dbReference>
<dbReference type="Proteomes" id="UP000078435">
    <property type="component" value="Unassembled WGS sequence"/>
</dbReference>
<dbReference type="InterPro" id="IPR003660">
    <property type="entry name" value="HAMP_dom"/>
</dbReference>
<evidence type="ECO:0000256" key="5">
    <source>
        <dbReference type="SAM" id="Phobius"/>
    </source>
</evidence>
<keyword evidence="5" id="KW-0472">Membrane</keyword>
<comment type="subcellular location">
    <subcellularLocation>
        <location evidence="1">Membrane</location>
    </subcellularLocation>
</comment>
<evidence type="ECO:0000256" key="2">
    <source>
        <dbReference type="ARBA" id="ARBA00023224"/>
    </source>
</evidence>
<keyword evidence="5" id="KW-0812">Transmembrane</keyword>
<dbReference type="EMBL" id="JMGO02000003">
    <property type="protein sequence ID" value="KXU80622.1"/>
    <property type="molecule type" value="Genomic_DNA"/>
</dbReference>
<evidence type="ECO:0000256" key="1">
    <source>
        <dbReference type="ARBA" id="ARBA00004370"/>
    </source>
</evidence>
<evidence type="ECO:0000256" key="4">
    <source>
        <dbReference type="PROSITE-ProRule" id="PRU00284"/>
    </source>
</evidence>
<dbReference type="Pfam" id="PF12729">
    <property type="entry name" value="4HB_MCP_1"/>
    <property type="match status" value="1"/>
</dbReference>
<dbReference type="CDD" id="cd06225">
    <property type="entry name" value="HAMP"/>
    <property type="match status" value="1"/>
</dbReference>
<comment type="caution">
    <text evidence="8">The sequence shown here is derived from an EMBL/GenBank/DDBJ whole genome shotgun (WGS) entry which is preliminary data.</text>
</comment>
<protein>
    <submittedName>
        <fullName evidence="8">Chemotaxis protein</fullName>
    </submittedName>
</protein>
<proteinExistence type="inferred from homology"/>
<dbReference type="PANTHER" id="PTHR32089:SF120">
    <property type="entry name" value="METHYL-ACCEPTING CHEMOTAXIS PROTEIN TLPQ"/>
    <property type="match status" value="1"/>
</dbReference>
<evidence type="ECO:0000313" key="8">
    <source>
        <dbReference type="EMBL" id="KXU80622.1"/>
    </source>
</evidence>
<name>A0A175VKX5_AEREN</name>
<dbReference type="Pfam" id="PF00015">
    <property type="entry name" value="MCPsignal"/>
    <property type="match status" value="1"/>
</dbReference>
<dbReference type="SMART" id="SM00304">
    <property type="entry name" value="HAMP"/>
    <property type="match status" value="2"/>
</dbReference>
<dbReference type="GO" id="GO:0016020">
    <property type="term" value="C:membrane"/>
    <property type="evidence" value="ECO:0007669"/>
    <property type="project" value="UniProtKB-SubCell"/>
</dbReference>
<reference evidence="8 9" key="1">
    <citation type="submission" date="2016-02" db="EMBL/GenBank/DDBJ databases">
        <title>Draft genome sequence of Aeromonas trota strain 1999lcr isolated from cerebrospinal fluid (CSF).</title>
        <authorList>
            <person name="Dallagassa C.B."/>
            <person name="Prediger K.C."/>
            <person name="Weiss V.A."/>
            <person name="Assis F.E."/>
            <person name="Baura V."/>
            <person name="Cruz L.M."/>
            <person name="Souza E.M."/>
            <person name="Pedrosa F.O."/>
            <person name="Fadel-Picheth C.M."/>
        </authorList>
    </citation>
    <scope>NUCLEOTIDE SEQUENCE [LARGE SCALE GENOMIC DNA]</scope>
    <source>
        <strain evidence="8 9">1999lcr</strain>
    </source>
</reference>
<dbReference type="InterPro" id="IPR004089">
    <property type="entry name" value="MCPsignal_dom"/>
</dbReference>
<feature type="domain" description="Methyl-accepting transducer" evidence="6">
    <location>
        <begin position="279"/>
        <end position="515"/>
    </location>
</feature>
<dbReference type="PANTHER" id="PTHR32089">
    <property type="entry name" value="METHYL-ACCEPTING CHEMOTAXIS PROTEIN MCPB"/>
    <property type="match status" value="1"/>
</dbReference>
<dbReference type="Pfam" id="PF00672">
    <property type="entry name" value="HAMP"/>
    <property type="match status" value="1"/>
</dbReference>
<accession>A0A175VKX5</accession>
<evidence type="ECO:0000259" key="6">
    <source>
        <dbReference type="PROSITE" id="PS50111"/>
    </source>
</evidence>
<keyword evidence="2 4" id="KW-0807">Transducer</keyword>
<feature type="domain" description="HAMP" evidence="7">
    <location>
        <begin position="215"/>
        <end position="274"/>
    </location>
</feature>
<dbReference type="RefSeq" id="WP_061475780.1">
    <property type="nucleotide sequence ID" value="NZ_JMGO02000003.1"/>
</dbReference>
<dbReference type="PROSITE" id="PS50111">
    <property type="entry name" value="CHEMOTAXIS_TRANSDUC_2"/>
    <property type="match status" value="1"/>
</dbReference>
<dbReference type="CDD" id="cd11386">
    <property type="entry name" value="MCP_signal"/>
    <property type="match status" value="1"/>
</dbReference>
<evidence type="ECO:0000313" key="9">
    <source>
        <dbReference type="Proteomes" id="UP000078435"/>
    </source>
</evidence>
<organism evidence="8 9">
    <name type="scientific">Aeromonas enteropelogenes</name>
    <name type="common">Aeromonas trota</name>
    <dbReference type="NCBI Taxonomy" id="29489"/>
    <lineage>
        <taxon>Bacteria</taxon>
        <taxon>Pseudomonadati</taxon>
        <taxon>Pseudomonadota</taxon>
        <taxon>Gammaproteobacteria</taxon>
        <taxon>Aeromonadales</taxon>
        <taxon>Aeromonadaceae</taxon>
        <taxon>Aeromonas</taxon>
    </lineage>
</organism>
<dbReference type="Gene3D" id="1.10.287.950">
    <property type="entry name" value="Methyl-accepting chemotaxis protein"/>
    <property type="match status" value="1"/>
</dbReference>
<dbReference type="GO" id="GO:0007165">
    <property type="term" value="P:signal transduction"/>
    <property type="evidence" value="ECO:0007669"/>
    <property type="project" value="UniProtKB-KW"/>
</dbReference>
<dbReference type="FunFam" id="1.10.287.950:FF:000001">
    <property type="entry name" value="Methyl-accepting chemotaxis sensory transducer"/>
    <property type="match status" value="1"/>
</dbReference>
<dbReference type="SMART" id="SM00283">
    <property type="entry name" value="MA"/>
    <property type="match status" value="1"/>
</dbReference>
<evidence type="ECO:0000256" key="3">
    <source>
        <dbReference type="ARBA" id="ARBA00029447"/>
    </source>
</evidence>
<keyword evidence="5" id="KW-1133">Transmembrane helix</keyword>
<dbReference type="SUPFAM" id="SSF58104">
    <property type="entry name" value="Methyl-accepting chemotaxis protein (MCP) signaling domain"/>
    <property type="match status" value="1"/>
</dbReference>